<keyword evidence="2" id="KW-1185">Reference proteome</keyword>
<sequence>MGTPCGHCETAAESFILYSALRSLCSPVRAVTSPPRDSPPNNSVSKYWNCENNRVEDIEKSQSKIEREETHKMKLGGKHVVVFPLPLGLALVVSRIRESSRGDLVLQEK</sequence>
<proteinExistence type="predicted"/>
<gene>
    <name evidence="1" type="ORF">KQX54_007948</name>
</gene>
<evidence type="ECO:0000313" key="1">
    <source>
        <dbReference type="EMBL" id="KAH0567261.1"/>
    </source>
</evidence>
<evidence type="ECO:0000313" key="2">
    <source>
        <dbReference type="Proteomes" id="UP000826195"/>
    </source>
</evidence>
<accession>A0AAV7J735</accession>
<name>A0AAV7J735_COTGL</name>
<protein>
    <submittedName>
        <fullName evidence="1">Uncharacterized protein</fullName>
    </submittedName>
</protein>
<comment type="caution">
    <text evidence="1">The sequence shown here is derived from an EMBL/GenBank/DDBJ whole genome shotgun (WGS) entry which is preliminary data.</text>
</comment>
<organism evidence="1 2">
    <name type="scientific">Cotesia glomerata</name>
    <name type="common">Lepidopteran parasitic wasp</name>
    <name type="synonym">Apanteles glomeratus</name>
    <dbReference type="NCBI Taxonomy" id="32391"/>
    <lineage>
        <taxon>Eukaryota</taxon>
        <taxon>Metazoa</taxon>
        <taxon>Ecdysozoa</taxon>
        <taxon>Arthropoda</taxon>
        <taxon>Hexapoda</taxon>
        <taxon>Insecta</taxon>
        <taxon>Pterygota</taxon>
        <taxon>Neoptera</taxon>
        <taxon>Endopterygota</taxon>
        <taxon>Hymenoptera</taxon>
        <taxon>Apocrita</taxon>
        <taxon>Ichneumonoidea</taxon>
        <taxon>Braconidae</taxon>
        <taxon>Microgastrinae</taxon>
        <taxon>Cotesia</taxon>
    </lineage>
</organism>
<dbReference type="Proteomes" id="UP000826195">
    <property type="component" value="Unassembled WGS sequence"/>
</dbReference>
<dbReference type="AlphaFoldDB" id="A0AAV7J735"/>
<reference evidence="1 2" key="1">
    <citation type="journal article" date="2021" name="J. Hered.">
        <title>A chromosome-level genome assembly of the parasitoid wasp, Cotesia glomerata (Hymenoptera: Braconidae).</title>
        <authorList>
            <person name="Pinto B.J."/>
            <person name="Weis J.J."/>
            <person name="Gamble T."/>
            <person name="Ode P.J."/>
            <person name="Paul R."/>
            <person name="Zaspel J.M."/>
        </authorList>
    </citation>
    <scope>NUCLEOTIDE SEQUENCE [LARGE SCALE GENOMIC DNA]</scope>
    <source>
        <strain evidence="1">CgM1</strain>
    </source>
</reference>
<dbReference type="EMBL" id="JAHXZJ010000001">
    <property type="protein sequence ID" value="KAH0567261.1"/>
    <property type="molecule type" value="Genomic_DNA"/>
</dbReference>